<accession>A0A7T1AKS1</accession>
<dbReference type="AlphaFoldDB" id="A0A7T1AKS1"/>
<evidence type="ECO:0000313" key="1">
    <source>
        <dbReference type="EMBL" id="QPM67746.1"/>
    </source>
</evidence>
<dbReference type="EMBL" id="CP065383">
    <property type="protein sequence ID" value="QPM67746.1"/>
    <property type="molecule type" value="Genomic_DNA"/>
</dbReference>
<reference evidence="1 2" key="1">
    <citation type="journal article" date="2021" name="Nat. Commun.">
        <title>Isolation of a member of the candidate phylum Atribacteria reveals a unique cell membrane structure.</title>
        <authorList>
            <person name="Taiki K."/>
            <person name="Nobu M.K."/>
            <person name="Kusada H."/>
            <person name="Meng X.-Y."/>
            <person name="Hosoki N."/>
            <person name="Uematsu K."/>
            <person name="Yoshioka H."/>
            <person name="Kamagata Y."/>
            <person name="Tamaki H."/>
        </authorList>
    </citation>
    <scope>NUCLEOTIDE SEQUENCE [LARGE SCALE GENOMIC DNA]</scope>
    <source>
        <strain evidence="1 2">RT761</strain>
    </source>
</reference>
<keyword evidence="2" id="KW-1185">Reference proteome</keyword>
<name>A0A7T1AKS1_ATRLM</name>
<gene>
    <name evidence="1" type="ORF">RT761_00958</name>
</gene>
<dbReference type="Proteomes" id="UP000594463">
    <property type="component" value="Chromosome"/>
</dbReference>
<dbReference type="KEGG" id="alam:RT761_00958"/>
<evidence type="ECO:0000313" key="2">
    <source>
        <dbReference type="Proteomes" id="UP000594463"/>
    </source>
</evidence>
<proteinExistence type="predicted"/>
<protein>
    <submittedName>
        <fullName evidence="1">Uncharacterized protein</fullName>
    </submittedName>
</protein>
<sequence length="40" mass="4981">MILYQLKLLTFIFKERFFIKNEEEIIGPYFVLYKKDFSSQ</sequence>
<organism evidence="1 2">
    <name type="scientific">Atribacter laminatus</name>
    <dbReference type="NCBI Taxonomy" id="2847778"/>
    <lineage>
        <taxon>Bacteria</taxon>
        <taxon>Pseudomonadati</taxon>
        <taxon>Atribacterota</taxon>
        <taxon>Atribacteria</taxon>
        <taxon>Atribacterales</taxon>
        <taxon>Atribacteraceae</taxon>
        <taxon>Atribacter</taxon>
    </lineage>
</organism>